<dbReference type="GO" id="GO:0006826">
    <property type="term" value="P:iron ion transport"/>
    <property type="evidence" value="ECO:0007669"/>
    <property type="project" value="UniProtKB-KW"/>
</dbReference>
<dbReference type="RefSeq" id="WP_129017069.1">
    <property type="nucleotide sequence ID" value="NZ_SDDZ01000004.1"/>
</dbReference>
<dbReference type="GO" id="GO:0016887">
    <property type="term" value="F:ATP hydrolysis activity"/>
    <property type="evidence" value="ECO:0007669"/>
    <property type="project" value="InterPro"/>
</dbReference>
<dbReference type="InterPro" id="IPR003439">
    <property type="entry name" value="ABC_transporter-like_ATP-bd"/>
</dbReference>
<evidence type="ECO:0000256" key="4">
    <source>
        <dbReference type="ARBA" id="ARBA00022496"/>
    </source>
</evidence>
<dbReference type="AlphaFoldDB" id="A0A4Q0XGD1"/>
<accession>A0A4Q0XGD1</accession>
<keyword evidence="8" id="KW-0406">Ion transport</keyword>
<evidence type="ECO:0000256" key="6">
    <source>
        <dbReference type="ARBA" id="ARBA00022840"/>
    </source>
</evidence>
<dbReference type="SMART" id="SM00382">
    <property type="entry name" value="AAA"/>
    <property type="match status" value="1"/>
</dbReference>
<dbReference type="EMBL" id="SDDZ01000004">
    <property type="protein sequence ID" value="RXJ50136.1"/>
    <property type="molecule type" value="Genomic_DNA"/>
</dbReference>
<proteinExistence type="predicted"/>
<dbReference type="GO" id="GO:0005886">
    <property type="term" value="C:plasma membrane"/>
    <property type="evidence" value="ECO:0007669"/>
    <property type="project" value="UniProtKB-SubCell"/>
</dbReference>
<evidence type="ECO:0000259" key="10">
    <source>
        <dbReference type="PROSITE" id="PS50893"/>
    </source>
</evidence>
<reference evidence="11 12" key="1">
    <citation type="submission" date="2019-01" db="EMBL/GenBank/DDBJ databases">
        <title>Genome sequence of the Antarctic species Gelidibacter gilvus ACAM 158(T).</title>
        <authorList>
            <person name="Bowman J.P."/>
        </authorList>
    </citation>
    <scope>NUCLEOTIDE SEQUENCE [LARGE SCALE GENOMIC DNA]</scope>
    <source>
        <strain evidence="11 12">IC158</strain>
    </source>
</reference>
<dbReference type="InterPro" id="IPR051535">
    <property type="entry name" value="Siderophore_ABC-ATPase"/>
</dbReference>
<evidence type="ECO:0000256" key="8">
    <source>
        <dbReference type="ARBA" id="ARBA00023065"/>
    </source>
</evidence>
<dbReference type="PANTHER" id="PTHR42771">
    <property type="entry name" value="IRON(3+)-HYDROXAMATE IMPORT ATP-BINDING PROTEIN FHUC"/>
    <property type="match status" value="1"/>
</dbReference>
<evidence type="ECO:0000256" key="9">
    <source>
        <dbReference type="ARBA" id="ARBA00023136"/>
    </source>
</evidence>
<gene>
    <name evidence="11" type="ORF">ESZ48_09115</name>
</gene>
<keyword evidence="7" id="KW-0408">Iron</keyword>
<evidence type="ECO:0000313" key="11">
    <source>
        <dbReference type="EMBL" id="RXJ50136.1"/>
    </source>
</evidence>
<keyword evidence="3" id="KW-1003">Cell membrane</keyword>
<keyword evidence="2" id="KW-0813">Transport</keyword>
<keyword evidence="12" id="KW-1185">Reference proteome</keyword>
<evidence type="ECO:0000313" key="12">
    <source>
        <dbReference type="Proteomes" id="UP000289792"/>
    </source>
</evidence>
<evidence type="ECO:0000256" key="1">
    <source>
        <dbReference type="ARBA" id="ARBA00004202"/>
    </source>
</evidence>
<feature type="domain" description="ABC transporter" evidence="10">
    <location>
        <begin position="18"/>
        <end position="258"/>
    </location>
</feature>
<dbReference type="Gene3D" id="3.40.50.300">
    <property type="entry name" value="P-loop containing nucleotide triphosphate hydrolases"/>
    <property type="match status" value="1"/>
</dbReference>
<comment type="caution">
    <text evidence="11">The sequence shown here is derived from an EMBL/GenBank/DDBJ whole genome shotgun (WGS) entry which is preliminary data.</text>
</comment>
<keyword evidence="5" id="KW-0547">Nucleotide-binding</keyword>
<sequence>MAISLNNHLTTTPPHIVLETKNLSIGYTSKKGATVVADTINIVLEKGQLVGLVGANGIGKSTLLRTLTNVQKPLSGEIYINSKSVLDYEPIDLAKQLSLVLTEQIASKNLSVFELVALGRQPYTNWMGNLSQEDINITNKALAQTNIEALKIKKCFELSDGQLQKVMIARALAQDTDLIILDEPTTHLDMYHKAYILKLLQKLAKDTGKTILFSSHEIDLAIQLCDNIIVMSENEVVSGQPCHLISKGTFNSLFPKDLISFDENTGTFRINK</sequence>
<dbReference type="InterPro" id="IPR027417">
    <property type="entry name" value="P-loop_NTPase"/>
</dbReference>
<dbReference type="GO" id="GO:0005524">
    <property type="term" value="F:ATP binding"/>
    <property type="evidence" value="ECO:0007669"/>
    <property type="project" value="UniProtKB-KW"/>
</dbReference>
<name>A0A4Q0XGD1_9FLAO</name>
<dbReference type="InterPro" id="IPR003593">
    <property type="entry name" value="AAA+_ATPase"/>
</dbReference>
<protein>
    <submittedName>
        <fullName evidence="11">ABC transporter ATP-binding protein</fullName>
    </submittedName>
</protein>
<dbReference type="CDD" id="cd03214">
    <property type="entry name" value="ABC_Iron-Siderophores_B12_Hemin"/>
    <property type="match status" value="1"/>
</dbReference>
<evidence type="ECO:0000256" key="5">
    <source>
        <dbReference type="ARBA" id="ARBA00022741"/>
    </source>
</evidence>
<dbReference type="OrthoDB" id="9787851at2"/>
<dbReference type="PANTHER" id="PTHR42771:SF2">
    <property type="entry name" value="IRON(3+)-HYDROXAMATE IMPORT ATP-BINDING PROTEIN FHUC"/>
    <property type="match status" value="1"/>
</dbReference>
<dbReference type="PROSITE" id="PS50893">
    <property type="entry name" value="ABC_TRANSPORTER_2"/>
    <property type="match status" value="1"/>
</dbReference>
<dbReference type="Proteomes" id="UP000289792">
    <property type="component" value="Unassembled WGS sequence"/>
</dbReference>
<organism evidence="11 12">
    <name type="scientific">Gelidibacter gilvus</name>
    <dbReference type="NCBI Taxonomy" id="59602"/>
    <lineage>
        <taxon>Bacteria</taxon>
        <taxon>Pseudomonadati</taxon>
        <taxon>Bacteroidota</taxon>
        <taxon>Flavobacteriia</taxon>
        <taxon>Flavobacteriales</taxon>
        <taxon>Flavobacteriaceae</taxon>
        <taxon>Gelidibacter</taxon>
    </lineage>
</organism>
<comment type="subcellular location">
    <subcellularLocation>
        <location evidence="1">Cell membrane</location>
        <topology evidence="1">Peripheral membrane protein</topology>
    </subcellularLocation>
</comment>
<dbReference type="FunFam" id="3.40.50.300:FF:000134">
    <property type="entry name" value="Iron-enterobactin ABC transporter ATP-binding protein"/>
    <property type="match status" value="1"/>
</dbReference>
<evidence type="ECO:0000256" key="2">
    <source>
        <dbReference type="ARBA" id="ARBA00022448"/>
    </source>
</evidence>
<keyword evidence="4" id="KW-0410">Iron transport</keyword>
<dbReference type="SUPFAM" id="SSF52540">
    <property type="entry name" value="P-loop containing nucleoside triphosphate hydrolases"/>
    <property type="match status" value="1"/>
</dbReference>
<keyword evidence="9" id="KW-0472">Membrane</keyword>
<dbReference type="Pfam" id="PF00005">
    <property type="entry name" value="ABC_tran"/>
    <property type="match status" value="1"/>
</dbReference>
<evidence type="ECO:0000256" key="3">
    <source>
        <dbReference type="ARBA" id="ARBA00022475"/>
    </source>
</evidence>
<evidence type="ECO:0000256" key="7">
    <source>
        <dbReference type="ARBA" id="ARBA00023004"/>
    </source>
</evidence>
<keyword evidence="6 11" id="KW-0067">ATP-binding</keyword>